<dbReference type="Pfam" id="PF01810">
    <property type="entry name" value="LysE"/>
    <property type="match status" value="1"/>
</dbReference>
<keyword evidence="3 7" id="KW-0812">Transmembrane</keyword>
<comment type="caution">
    <text evidence="8">The sequence shown here is derived from an EMBL/GenBank/DDBJ whole genome shotgun (WGS) entry which is preliminary data.</text>
</comment>
<evidence type="ECO:0000256" key="3">
    <source>
        <dbReference type="ARBA" id="ARBA00022692"/>
    </source>
</evidence>
<evidence type="ECO:0000256" key="4">
    <source>
        <dbReference type="ARBA" id="ARBA00022989"/>
    </source>
</evidence>
<proteinExistence type="predicted"/>
<feature type="transmembrane region" description="Helical" evidence="7">
    <location>
        <begin position="20"/>
        <end position="42"/>
    </location>
</feature>
<keyword evidence="4 7" id="KW-1133">Transmembrane helix</keyword>
<evidence type="ECO:0000313" key="8">
    <source>
        <dbReference type="EMBL" id="OUE22789.1"/>
    </source>
</evidence>
<evidence type="ECO:0000256" key="7">
    <source>
        <dbReference type="SAM" id="Phobius"/>
    </source>
</evidence>
<keyword evidence="5 7" id="KW-0472">Membrane</keyword>
<dbReference type="PANTHER" id="PTHR30086:SF20">
    <property type="entry name" value="ARGININE EXPORTER PROTEIN ARGO-RELATED"/>
    <property type="match status" value="1"/>
</dbReference>
<feature type="transmembrane region" description="Helical" evidence="7">
    <location>
        <begin position="160"/>
        <end position="184"/>
    </location>
</feature>
<feature type="transmembrane region" description="Helical" evidence="7">
    <location>
        <begin position="226"/>
        <end position="247"/>
    </location>
</feature>
<feature type="transmembrane region" description="Helical" evidence="7">
    <location>
        <begin position="84"/>
        <end position="105"/>
    </location>
</feature>
<dbReference type="EMBL" id="MDJY01000043">
    <property type="protein sequence ID" value="OUE22789.1"/>
    <property type="molecule type" value="Genomic_DNA"/>
</dbReference>
<evidence type="ECO:0000256" key="1">
    <source>
        <dbReference type="ARBA" id="ARBA00004651"/>
    </source>
</evidence>
<sequence length="288" mass="28624">MSWSDARRAPTVVVMHPLAHALSGFGLGFSLIAAIGAQNAFLLRQGTRREHVVVVVLICAVSDVVLIALGVSGIGAVIEAAPVAIVVIRILGACFLAGYAALSLLRAAAPQGLAVAATAPRSLGAVVAACLALTWLNPHVYLDTVLLVGSVAAGHGDGRWAFGAGAMVASCVWFTLLATAARVFAPVLARPAAWRVLDTAIAGVMLVLAVQILLPLVPAGPGEGVRILLATGVCALLAGLVAAWSVARRKRTAAGASADGTAVDAGAAGADAGPAGAAAPLRTPAPTA</sequence>
<dbReference type="PANTHER" id="PTHR30086">
    <property type="entry name" value="ARGININE EXPORTER PROTEIN ARGO"/>
    <property type="match status" value="1"/>
</dbReference>
<organism evidence="8 9">
    <name type="scientific">Clavibacter michiganensis</name>
    <dbReference type="NCBI Taxonomy" id="28447"/>
    <lineage>
        <taxon>Bacteria</taxon>
        <taxon>Bacillati</taxon>
        <taxon>Actinomycetota</taxon>
        <taxon>Actinomycetes</taxon>
        <taxon>Micrococcales</taxon>
        <taxon>Microbacteriaceae</taxon>
        <taxon>Clavibacter</taxon>
    </lineage>
</organism>
<dbReference type="InterPro" id="IPR001123">
    <property type="entry name" value="LeuE-type"/>
</dbReference>
<name>A0A251YF98_9MICO</name>
<accession>A0A251YF98</accession>
<keyword evidence="2" id="KW-1003">Cell membrane</keyword>
<dbReference type="Proteomes" id="UP000195011">
    <property type="component" value="Unassembled WGS sequence"/>
</dbReference>
<feature type="region of interest" description="Disordered" evidence="6">
    <location>
        <begin position="268"/>
        <end position="288"/>
    </location>
</feature>
<feature type="transmembrane region" description="Helical" evidence="7">
    <location>
        <begin position="54"/>
        <end position="78"/>
    </location>
</feature>
<dbReference type="GO" id="GO:0005886">
    <property type="term" value="C:plasma membrane"/>
    <property type="evidence" value="ECO:0007669"/>
    <property type="project" value="UniProtKB-SubCell"/>
</dbReference>
<reference evidence="8 9" key="1">
    <citation type="submission" date="2016-08" db="EMBL/GenBank/DDBJ databases">
        <title>Genome sequence of Clavibacter michiganensis spp strain CFBP8017.</title>
        <authorList>
            <person name="Thapa S.P."/>
            <person name="Coaker G."/>
            <person name="Jacques M.-A."/>
        </authorList>
    </citation>
    <scope>NUCLEOTIDE SEQUENCE [LARGE SCALE GENOMIC DNA]</scope>
    <source>
        <strain evidence="8">CFBP8017</strain>
    </source>
</reference>
<evidence type="ECO:0000256" key="5">
    <source>
        <dbReference type="ARBA" id="ARBA00023136"/>
    </source>
</evidence>
<dbReference type="AlphaFoldDB" id="A0A251YF98"/>
<comment type="subcellular location">
    <subcellularLocation>
        <location evidence="1">Cell membrane</location>
        <topology evidence="1">Multi-pass membrane protein</topology>
    </subcellularLocation>
</comment>
<gene>
    <name evidence="8" type="primary">argO</name>
    <name evidence="8" type="ORF">BFL36_09235</name>
</gene>
<feature type="transmembrane region" description="Helical" evidence="7">
    <location>
        <begin position="196"/>
        <end position="214"/>
    </location>
</feature>
<dbReference type="GO" id="GO:0015171">
    <property type="term" value="F:amino acid transmembrane transporter activity"/>
    <property type="evidence" value="ECO:0007669"/>
    <property type="project" value="TreeGrafter"/>
</dbReference>
<evidence type="ECO:0000256" key="2">
    <source>
        <dbReference type="ARBA" id="ARBA00022475"/>
    </source>
</evidence>
<evidence type="ECO:0000256" key="6">
    <source>
        <dbReference type="SAM" id="MobiDB-lite"/>
    </source>
</evidence>
<evidence type="ECO:0000313" key="9">
    <source>
        <dbReference type="Proteomes" id="UP000195011"/>
    </source>
</evidence>
<protein>
    <submittedName>
        <fullName evidence="8">Arginine exporter protein ArgO</fullName>
    </submittedName>
</protein>